<dbReference type="Proteomes" id="UP000663845">
    <property type="component" value="Unassembled WGS sequence"/>
</dbReference>
<proteinExistence type="predicted"/>
<name>A0A814E8L2_9BILA</name>
<dbReference type="AlphaFoldDB" id="A0A814E8L2"/>
<evidence type="ECO:0000313" key="2">
    <source>
        <dbReference type="Proteomes" id="UP000663845"/>
    </source>
</evidence>
<accession>A0A814E8L2</accession>
<sequence length="283" mass="31921">MTVSCWEEVHFVGIKAAVINAVDHQPKKQTSTSYIPMAKQIIISILIVLLCMMHMNCQNINGTVSCRHSGHAHSCPADTCIAIGVVLRERTYPSDCYVIGEPTTRGEFTSAIWYHLYLPTENNSSDEKHASASYRYRWPSIYNPVRDESPKLYTLVKNIRTANLKRQLSTKKQNNNEDTNENGIHAGLEIDQSQLPIVRSGSISNRRASEIARKFYANMRYTSQFHASLSVDSKNNDSISEPNTPISIVEVPTTSKPEENIRIFRTTRFFQSIPAKDELAVAL</sequence>
<gene>
    <name evidence="1" type="ORF">JYZ213_LOCUS14204</name>
</gene>
<reference evidence="1" key="1">
    <citation type="submission" date="2021-02" db="EMBL/GenBank/DDBJ databases">
        <authorList>
            <person name="Nowell W R."/>
        </authorList>
    </citation>
    <scope>NUCLEOTIDE SEQUENCE</scope>
</reference>
<evidence type="ECO:0000313" key="1">
    <source>
        <dbReference type="EMBL" id="CAF0967513.1"/>
    </source>
</evidence>
<comment type="caution">
    <text evidence="1">The sequence shown here is derived from an EMBL/GenBank/DDBJ whole genome shotgun (WGS) entry which is preliminary data.</text>
</comment>
<dbReference type="EMBL" id="CAJNOG010000117">
    <property type="protein sequence ID" value="CAF0967513.1"/>
    <property type="molecule type" value="Genomic_DNA"/>
</dbReference>
<organism evidence="1 2">
    <name type="scientific">Adineta steineri</name>
    <dbReference type="NCBI Taxonomy" id="433720"/>
    <lineage>
        <taxon>Eukaryota</taxon>
        <taxon>Metazoa</taxon>
        <taxon>Spiralia</taxon>
        <taxon>Gnathifera</taxon>
        <taxon>Rotifera</taxon>
        <taxon>Eurotatoria</taxon>
        <taxon>Bdelloidea</taxon>
        <taxon>Adinetida</taxon>
        <taxon>Adinetidae</taxon>
        <taxon>Adineta</taxon>
    </lineage>
</organism>
<protein>
    <submittedName>
        <fullName evidence="1">Uncharacterized protein</fullName>
    </submittedName>
</protein>